<name>A0A1B9I978_9TREE</name>
<dbReference type="RefSeq" id="XP_019013367.1">
    <property type="nucleotide sequence ID" value="XM_019153206.1"/>
</dbReference>
<keyword evidence="3" id="KW-1185">Reference proteome</keyword>
<reference evidence="2" key="2">
    <citation type="submission" date="2013-07" db="EMBL/GenBank/DDBJ databases">
        <authorList>
            <consortium name="The Broad Institute Genome Sequencing Platform"/>
            <person name="Cuomo C."/>
            <person name="Litvintseva A."/>
            <person name="Chen Y."/>
            <person name="Heitman J."/>
            <person name="Sun S."/>
            <person name="Springer D."/>
            <person name="Dromer F."/>
            <person name="Young S.K."/>
            <person name="Zeng Q."/>
            <person name="Gargeya S."/>
            <person name="Fitzgerald M."/>
            <person name="Abouelleil A."/>
            <person name="Alvarado L."/>
            <person name="Berlin A.M."/>
            <person name="Chapman S.B."/>
            <person name="Dewar J."/>
            <person name="Goldberg J."/>
            <person name="Griggs A."/>
            <person name="Gujja S."/>
            <person name="Hansen M."/>
            <person name="Howarth C."/>
            <person name="Imamovic A."/>
            <person name="Larimer J."/>
            <person name="McCowan C."/>
            <person name="Murphy C."/>
            <person name="Pearson M."/>
            <person name="Priest M."/>
            <person name="Roberts A."/>
            <person name="Saif S."/>
            <person name="Shea T."/>
            <person name="Sykes S."/>
            <person name="Wortman J."/>
            <person name="Nusbaum C."/>
            <person name="Birren B."/>
        </authorList>
    </citation>
    <scope>NUCLEOTIDE SEQUENCE</scope>
    <source>
        <strain evidence="2">CBS 10737</strain>
    </source>
</reference>
<organism evidence="1">
    <name type="scientific">Kwoniella pini CBS 10737</name>
    <dbReference type="NCBI Taxonomy" id="1296096"/>
    <lineage>
        <taxon>Eukaryota</taxon>
        <taxon>Fungi</taxon>
        <taxon>Dikarya</taxon>
        <taxon>Basidiomycota</taxon>
        <taxon>Agaricomycotina</taxon>
        <taxon>Tremellomycetes</taxon>
        <taxon>Tremellales</taxon>
        <taxon>Cryptococcaceae</taxon>
        <taxon>Kwoniella</taxon>
    </lineage>
</organism>
<evidence type="ECO:0000313" key="1">
    <source>
        <dbReference type="EMBL" id="OCF52148.1"/>
    </source>
</evidence>
<dbReference type="AlphaFoldDB" id="A0A1B9I978"/>
<protein>
    <submittedName>
        <fullName evidence="1">Uncharacterized protein</fullName>
    </submittedName>
</protein>
<gene>
    <name evidence="1" type="ORF">I206_01433</name>
    <name evidence="2" type="ORF">I206_103563</name>
</gene>
<dbReference type="GeneID" id="30169802"/>
<dbReference type="Proteomes" id="UP000094020">
    <property type="component" value="Chromosome 4"/>
</dbReference>
<dbReference type="OrthoDB" id="10457318at2759"/>
<dbReference type="KEGG" id="kpin:30169802"/>
<reference evidence="2" key="4">
    <citation type="submission" date="2024-02" db="EMBL/GenBank/DDBJ databases">
        <title>Comparative genomics of Cryptococcus and Kwoniella reveals pathogenesis evolution and contrasting modes of karyotype evolution via chromosome fusion or intercentromeric recombination.</title>
        <authorList>
            <person name="Coelho M.A."/>
            <person name="David-Palma M."/>
            <person name="Shea T."/>
            <person name="Bowers K."/>
            <person name="McGinley-Smith S."/>
            <person name="Mohammad A.W."/>
            <person name="Gnirke A."/>
            <person name="Yurkov A.M."/>
            <person name="Nowrousian M."/>
            <person name="Sun S."/>
            <person name="Cuomo C.A."/>
            <person name="Heitman J."/>
        </authorList>
    </citation>
    <scope>NUCLEOTIDE SEQUENCE</scope>
    <source>
        <strain evidence="2">CBS 10737</strain>
    </source>
</reference>
<accession>A0A1B9I978</accession>
<evidence type="ECO:0000313" key="2">
    <source>
        <dbReference type="EMBL" id="WWC69620.1"/>
    </source>
</evidence>
<evidence type="ECO:0000313" key="3">
    <source>
        <dbReference type="Proteomes" id="UP000094020"/>
    </source>
</evidence>
<dbReference type="EMBL" id="KI894008">
    <property type="protein sequence ID" value="OCF52148.1"/>
    <property type="molecule type" value="Genomic_DNA"/>
</dbReference>
<reference evidence="1" key="1">
    <citation type="submission" date="2013-07" db="EMBL/GenBank/DDBJ databases">
        <title>The Genome Sequence of Cryptococcus pinus CBS10737.</title>
        <authorList>
            <consortium name="The Broad Institute Genome Sequencing Platform"/>
            <person name="Cuomo C."/>
            <person name="Litvintseva A."/>
            <person name="Chen Y."/>
            <person name="Heitman J."/>
            <person name="Sun S."/>
            <person name="Springer D."/>
            <person name="Dromer F."/>
            <person name="Young S.K."/>
            <person name="Zeng Q."/>
            <person name="Gargeya S."/>
            <person name="Fitzgerald M."/>
            <person name="Abouelleil A."/>
            <person name="Alvarado L."/>
            <person name="Berlin A.M."/>
            <person name="Chapman S.B."/>
            <person name="Dewar J."/>
            <person name="Goldberg J."/>
            <person name="Griggs A."/>
            <person name="Gujja S."/>
            <person name="Hansen M."/>
            <person name="Howarth C."/>
            <person name="Imamovic A."/>
            <person name="Larimer J."/>
            <person name="McCowan C."/>
            <person name="Murphy C."/>
            <person name="Pearson M."/>
            <person name="Priest M."/>
            <person name="Roberts A."/>
            <person name="Saif S."/>
            <person name="Shea T."/>
            <person name="Sykes S."/>
            <person name="Wortman J."/>
            <person name="Nusbaum C."/>
            <person name="Birren B."/>
        </authorList>
    </citation>
    <scope>NUCLEOTIDE SEQUENCE [LARGE SCALE GENOMIC DNA]</scope>
    <source>
        <strain evidence="1">CBS 10737</strain>
    </source>
</reference>
<sequence>MDPIHDPIQQELEELADTQPDIVLSVKTTFTFNNTTHRFVVAPGRSGIESVATVHETISRCGLDCRKPLPTPVISGDESLLSLKLTDDELSHTYQEGSSQIAQSVIDKLFPLHSARTQVHLKQIRKPDPESRGGRKGCKAIGNQHSTALLSEQTETKGYLTDDLLKDVSTNLNERRCRVTKEPSVQGTTKLQMTWYDCNSTQQ</sequence>
<dbReference type="EMBL" id="CP144522">
    <property type="protein sequence ID" value="WWC69620.1"/>
    <property type="molecule type" value="Genomic_DNA"/>
</dbReference>
<proteinExistence type="predicted"/>
<reference evidence="1" key="3">
    <citation type="submission" date="2016-07" db="EMBL/GenBank/DDBJ databases">
        <title>Evolution of pathogenesis and genome organization in the Tremellales.</title>
        <authorList>
            <person name="Cuomo C."/>
            <person name="Litvintseva A."/>
            <person name="Heitman J."/>
            <person name="Chen Y."/>
            <person name="Sun S."/>
            <person name="Springer D."/>
            <person name="Dromer F."/>
            <person name="Young S."/>
            <person name="Zeng Q."/>
            <person name="Chapman S."/>
            <person name="Gujja S."/>
            <person name="Saif S."/>
            <person name="Birren B."/>
        </authorList>
    </citation>
    <scope>NUCLEOTIDE SEQUENCE</scope>
    <source>
        <strain evidence="1">CBS 10737</strain>
    </source>
</reference>